<dbReference type="InterPro" id="IPR017520">
    <property type="entry name" value="CHP03086"/>
</dbReference>
<organism evidence="2 3">
    <name type="scientific">Streptomyces macrosporus</name>
    <dbReference type="NCBI Taxonomy" id="44032"/>
    <lineage>
        <taxon>Bacteria</taxon>
        <taxon>Bacillati</taxon>
        <taxon>Actinomycetota</taxon>
        <taxon>Actinomycetes</taxon>
        <taxon>Kitasatosporales</taxon>
        <taxon>Streptomycetaceae</taxon>
        <taxon>Streptomyces</taxon>
    </lineage>
</organism>
<accession>A0ABN3K4Q0</accession>
<dbReference type="InterPro" id="IPR034660">
    <property type="entry name" value="DinB/YfiT-like"/>
</dbReference>
<protein>
    <submittedName>
        <fullName evidence="2">TIGR03086 family metal-binding protein</fullName>
    </submittedName>
</protein>
<proteinExistence type="predicted"/>
<dbReference type="Gene3D" id="1.20.120.450">
    <property type="entry name" value="dinb family like domain"/>
    <property type="match status" value="1"/>
</dbReference>
<evidence type="ECO:0000313" key="3">
    <source>
        <dbReference type="Proteomes" id="UP001501638"/>
    </source>
</evidence>
<name>A0ABN3K4Q0_9ACTN</name>
<comment type="caution">
    <text evidence="2">The sequence shown here is derived from an EMBL/GenBank/DDBJ whole genome shotgun (WGS) entry which is preliminary data.</text>
</comment>
<dbReference type="RefSeq" id="WP_344323388.1">
    <property type="nucleotide sequence ID" value="NZ_BAAASZ010000023.1"/>
</dbReference>
<dbReference type="SUPFAM" id="SSF109854">
    <property type="entry name" value="DinB/YfiT-like putative metalloenzymes"/>
    <property type="match status" value="1"/>
</dbReference>
<keyword evidence="3" id="KW-1185">Reference proteome</keyword>
<sequence>MTAMLDLEPPARRMAQVVGDIADDQLAAPTPCEGTTVGDLLHHVLGLSIAFRDAARKELGPTTRVDPTSSRPSAALLPTDWRARVPRLLDELVAAWREPGAWEGTTQAGGVTLPAEVAGRVALNELVLHGWDLARATGQEYTCDEASLRASIDLLSRTTDEADRAGTFGPVVEVPPDAPLLHRAVGLGGRRPSWSPGPVPG</sequence>
<dbReference type="NCBIfam" id="TIGR03083">
    <property type="entry name" value="maleylpyruvate isomerase family mycothiol-dependent enzyme"/>
    <property type="match status" value="1"/>
</dbReference>
<dbReference type="InterPro" id="IPR024344">
    <property type="entry name" value="MDMPI_metal-binding"/>
</dbReference>
<dbReference type="Pfam" id="PF11716">
    <property type="entry name" value="MDMPI_N"/>
    <property type="match status" value="1"/>
</dbReference>
<feature type="domain" description="Mycothiol-dependent maleylpyruvate isomerase metal-binding" evidence="1">
    <location>
        <begin position="11"/>
        <end position="134"/>
    </location>
</feature>
<reference evidence="2 3" key="1">
    <citation type="journal article" date="2019" name="Int. J. Syst. Evol. Microbiol.">
        <title>The Global Catalogue of Microorganisms (GCM) 10K type strain sequencing project: providing services to taxonomists for standard genome sequencing and annotation.</title>
        <authorList>
            <consortium name="The Broad Institute Genomics Platform"/>
            <consortium name="The Broad Institute Genome Sequencing Center for Infectious Disease"/>
            <person name="Wu L."/>
            <person name="Ma J."/>
        </authorList>
    </citation>
    <scope>NUCLEOTIDE SEQUENCE [LARGE SCALE GENOMIC DNA]</scope>
    <source>
        <strain evidence="2 3">JCM 6305</strain>
    </source>
</reference>
<dbReference type="EMBL" id="BAAASZ010000023">
    <property type="protein sequence ID" value="GAA2446447.1"/>
    <property type="molecule type" value="Genomic_DNA"/>
</dbReference>
<evidence type="ECO:0000313" key="2">
    <source>
        <dbReference type="EMBL" id="GAA2446447.1"/>
    </source>
</evidence>
<dbReference type="InterPro" id="IPR017517">
    <property type="entry name" value="Maleyloyr_isom"/>
</dbReference>
<dbReference type="NCBIfam" id="TIGR03086">
    <property type="entry name" value="TIGR03086 family metal-binding protein"/>
    <property type="match status" value="1"/>
</dbReference>
<dbReference type="Proteomes" id="UP001501638">
    <property type="component" value="Unassembled WGS sequence"/>
</dbReference>
<gene>
    <name evidence="2" type="ORF">GCM10010405_32330</name>
</gene>
<evidence type="ECO:0000259" key="1">
    <source>
        <dbReference type="Pfam" id="PF11716"/>
    </source>
</evidence>